<feature type="compositionally biased region" description="Polar residues" evidence="2">
    <location>
        <begin position="202"/>
        <end position="213"/>
    </location>
</feature>
<feature type="coiled-coil region" evidence="1">
    <location>
        <begin position="389"/>
        <end position="465"/>
    </location>
</feature>
<dbReference type="PANTHER" id="PTHR31099">
    <property type="entry name" value="OS06G0165300 PROTEIN"/>
    <property type="match status" value="1"/>
</dbReference>
<accession>A0A6L2L2Z5</accession>
<dbReference type="AlphaFoldDB" id="A0A6L2L2Z5"/>
<gene>
    <name evidence="3" type="ORF">Tci_027607</name>
</gene>
<evidence type="ECO:0000256" key="1">
    <source>
        <dbReference type="SAM" id="Coils"/>
    </source>
</evidence>
<protein>
    <submittedName>
        <fullName evidence="3">Transposase (Putative), gypsy type</fullName>
    </submittedName>
</protein>
<proteinExistence type="predicted"/>
<feature type="region of interest" description="Disordered" evidence="2">
    <location>
        <begin position="194"/>
        <end position="226"/>
    </location>
</feature>
<name>A0A6L2L2Z5_TANCI</name>
<dbReference type="EMBL" id="BKCJ010003527">
    <property type="protein sequence ID" value="GEU55629.1"/>
    <property type="molecule type" value="Genomic_DNA"/>
</dbReference>
<dbReference type="PANTHER" id="PTHR31099:SF28">
    <property type="entry name" value="F5J5.12"/>
    <property type="match status" value="1"/>
</dbReference>
<evidence type="ECO:0000313" key="3">
    <source>
        <dbReference type="EMBL" id="GEU55629.1"/>
    </source>
</evidence>
<feature type="region of interest" description="Disordered" evidence="2">
    <location>
        <begin position="262"/>
        <end position="283"/>
    </location>
</feature>
<organism evidence="3">
    <name type="scientific">Tanacetum cinerariifolium</name>
    <name type="common">Dalmatian daisy</name>
    <name type="synonym">Chrysanthemum cinerariifolium</name>
    <dbReference type="NCBI Taxonomy" id="118510"/>
    <lineage>
        <taxon>Eukaryota</taxon>
        <taxon>Viridiplantae</taxon>
        <taxon>Streptophyta</taxon>
        <taxon>Embryophyta</taxon>
        <taxon>Tracheophyta</taxon>
        <taxon>Spermatophyta</taxon>
        <taxon>Magnoliopsida</taxon>
        <taxon>eudicotyledons</taxon>
        <taxon>Gunneridae</taxon>
        <taxon>Pentapetalae</taxon>
        <taxon>asterids</taxon>
        <taxon>campanulids</taxon>
        <taxon>Asterales</taxon>
        <taxon>Asteraceae</taxon>
        <taxon>Asteroideae</taxon>
        <taxon>Anthemideae</taxon>
        <taxon>Anthemidinae</taxon>
        <taxon>Tanacetum</taxon>
    </lineage>
</organism>
<sequence length="719" mass="77973">MKSILTQSALDALCEKFHIPDIVHLELPKPNDKIRNSPTGKIGVYSRFFDFANYRIPLSQFLIDILGYFQINLSQLSVIAAAKISHFKILCRVHGYVPTVETDLFAFIHHANATKVRTGEREVREGEVPLLKLTRGRVVPLASVNDQGGVDVQGVVNEEGGDAAELFEQGTLNVEVGVTAAAMVPFVTSYVTPMPEREEGGRTNSVTGPNLRTQRAGERSSMPPPPVLTTDVATTIIANATSAPLPRASTELVPHSIFKDSASTNEADQDVAGPSHPTGTKLSTDSIFVSQDLRSMDYEQIFVEFNIGVARQTCLSSEVRLRLEHELRGKKKFEDKCAMQAGWLKEMDAEIASLKVQLSLKEAETAEAIRLHGQIANVEVAEAARVNELNDLKERNAALEGQVAALESAAASKDAKLASSNAQVAKITQDLSNLQLSCDELSIKAASLESEKDKLIDEIEAVQDEQVKVLSDKVVGLDADLMGMALHLDEEFYPRYLTTIVGRRWILSCGLRLVVIKCLQSLEYLAALGWAIGRAIDKGMQDGLAAGIDHEKARWGLTEVAAYNPAAEANYVVAMNALRAVYFPLIAQLASHKDASVSDLIDLLRLKGPVAETPEASQLQPSPDQLMLPIHRLEDQLSIFDALVPLIEPLSAENLVGEASTSGVPVTATTTALSTTFIYASTIPPVPVTDHEVSGAGSSTKVPFPSKIVFEKEELKTTP</sequence>
<keyword evidence="1" id="KW-0175">Coiled coil</keyword>
<evidence type="ECO:0000256" key="2">
    <source>
        <dbReference type="SAM" id="MobiDB-lite"/>
    </source>
</evidence>
<reference evidence="3" key="1">
    <citation type="journal article" date="2019" name="Sci. Rep.">
        <title>Draft genome of Tanacetum cinerariifolium, the natural source of mosquito coil.</title>
        <authorList>
            <person name="Yamashiro T."/>
            <person name="Shiraishi A."/>
            <person name="Satake H."/>
            <person name="Nakayama K."/>
        </authorList>
    </citation>
    <scope>NUCLEOTIDE SEQUENCE</scope>
</reference>
<comment type="caution">
    <text evidence="3">The sequence shown here is derived from an EMBL/GenBank/DDBJ whole genome shotgun (WGS) entry which is preliminary data.</text>
</comment>